<accession>A0ABU2ZF26</accession>
<sequence length="806" mass="87511">MKMNGPLKDLKVLDLSWGIAGPMTAMLLADHGAQVTRIERPQGDPFAGMAGYRVWHRGKRNAVLDLKDKDDHALFLRLAAEADVLVESFSPTVTERLGIDYQALAKINPRLIYCSITAYGEGTPDQDRPGYDALVAARSGLQYEQRGWPEGAVNHMLGRDDPFADVEIPRDNVQGADREGPLFVSSPWPSLGAFFSASLGIAAALFARERSGRGQRVTTSLQQGAMVCASGVWQRMEDPDAEGFDTWIMNARSPKGHFQGADGAWLHNWVPNPRFILESSKGDTLDATPDLTVQNDPDRFGIGPEELLVMAHYQPILAEAIRKFPVSQWVDAAAKAEVTMQPCRSVEESLMDPLLIADGCVTTVEDADHGPINQVGISYRLETSPGVVPGPVRERGADTEMVKAHAASLADPVVKTAAAAKPALPLAGVRVIDLGLAIAGPFGCQLLGDLGADVIKVNTLWDMYWHRTHIAYMANRNKRSIALMLKHPKAIEALHRLIATADVVQHNMRYGAVERLGLDYASLKERYPRLVYCHSRGFEKGPRMNLPGNDQTGACLAGIQHEDGALHTGEGFPFWSLTSLGDTGNGFLSAIGICNALMDRERTGKGQFVDTSIINAALLNTSYAFATADGQAVDRPRIDALQTGFGPFYRLYRSGDGKWLQVAAITDAQKAALSRIIGSDAEAAFAQVSGEQMLQKLASSGVPAELSDAQASRKLFDNATYKERGWTARYRHRDVGMLDQIGVSYNLSDAPFVEHIPPMIVGDATAALLAEIGYSDEEIDTLAQETAILCDPPRAGQKELASPWGM</sequence>
<evidence type="ECO:0000313" key="1">
    <source>
        <dbReference type="EMBL" id="MDT0575201.1"/>
    </source>
</evidence>
<comment type="caution">
    <text evidence="1">The sequence shown here is derived from an EMBL/GenBank/DDBJ whole genome shotgun (WGS) entry which is preliminary data.</text>
</comment>
<reference evidence="1 2" key="1">
    <citation type="submission" date="2023-09" db="EMBL/GenBank/DDBJ databases">
        <authorList>
            <person name="Rey-Velasco X."/>
        </authorList>
    </citation>
    <scope>NUCLEOTIDE SEQUENCE [LARGE SCALE GENOMIC DNA]</scope>
    <source>
        <strain evidence="1 2">F390</strain>
    </source>
</reference>
<gene>
    <name evidence="1" type="ORF">RM533_03255</name>
</gene>
<protein>
    <submittedName>
        <fullName evidence="1">CoA transferase</fullName>
    </submittedName>
</protein>
<dbReference type="Gene3D" id="3.40.50.10540">
    <property type="entry name" value="Crotonobetainyl-coa:carnitine coa-transferase, domain 1"/>
    <property type="match status" value="3"/>
</dbReference>
<dbReference type="PANTHER" id="PTHR48228">
    <property type="entry name" value="SUCCINYL-COA--D-CITRAMALATE COA-TRANSFERASE"/>
    <property type="match status" value="1"/>
</dbReference>
<organism evidence="1 2">
    <name type="scientific">Croceicoccus esteveae</name>
    <dbReference type="NCBI Taxonomy" id="3075597"/>
    <lineage>
        <taxon>Bacteria</taxon>
        <taxon>Pseudomonadati</taxon>
        <taxon>Pseudomonadota</taxon>
        <taxon>Alphaproteobacteria</taxon>
        <taxon>Sphingomonadales</taxon>
        <taxon>Erythrobacteraceae</taxon>
        <taxon>Croceicoccus</taxon>
    </lineage>
</organism>
<evidence type="ECO:0000313" key="2">
    <source>
        <dbReference type="Proteomes" id="UP001259803"/>
    </source>
</evidence>
<dbReference type="GO" id="GO:0016740">
    <property type="term" value="F:transferase activity"/>
    <property type="evidence" value="ECO:0007669"/>
    <property type="project" value="UniProtKB-KW"/>
</dbReference>
<proteinExistence type="predicted"/>
<dbReference type="Proteomes" id="UP001259803">
    <property type="component" value="Unassembled WGS sequence"/>
</dbReference>
<dbReference type="InterPro" id="IPR023606">
    <property type="entry name" value="CoA-Trfase_III_dom_1_sf"/>
</dbReference>
<keyword evidence="1" id="KW-0808">Transferase</keyword>
<name>A0ABU2ZF26_9SPHN</name>
<dbReference type="InterPro" id="IPR003673">
    <property type="entry name" value="CoA-Trfase_fam_III"/>
</dbReference>
<dbReference type="RefSeq" id="WP_311339783.1">
    <property type="nucleotide sequence ID" value="NZ_JAVRHS010000002.1"/>
</dbReference>
<dbReference type="InterPro" id="IPR050509">
    <property type="entry name" value="CoA-transferase_III"/>
</dbReference>
<dbReference type="SUPFAM" id="SSF89796">
    <property type="entry name" value="CoA-transferase family III (CaiB/BaiF)"/>
    <property type="match status" value="2"/>
</dbReference>
<keyword evidence="2" id="KW-1185">Reference proteome</keyword>
<dbReference type="Pfam" id="PF02515">
    <property type="entry name" value="CoA_transf_3"/>
    <property type="match status" value="2"/>
</dbReference>
<dbReference type="EMBL" id="JAVRHS010000002">
    <property type="protein sequence ID" value="MDT0575201.1"/>
    <property type="molecule type" value="Genomic_DNA"/>
</dbReference>
<dbReference type="PANTHER" id="PTHR48228:SF5">
    <property type="entry name" value="ALPHA-METHYLACYL-COA RACEMASE"/>
    <property type="match status" value="1"/>
</dbReference>